<dbReference type="PANTHER" id="PTHR43433:SF5">
    <property type="entry name" value="AB HYDROLASE-1 DOMAIN-CONTAINING PROTEIN"/>
    <property type="match status" value="1"/>
</dbReference>
<feature type="domain" description="AB hydrolase-1" evidence="1">
    <location>
        <begin position="21"/>
        <end position="127"/>
    </location>
</feature>
<dbReference type="InterPro" id="IPR029058">
    <property type="entry name" value="AB_hydrolase_fold"/>
</dbReference>
<evidence type="ECO:0000313" key="2">
    <source>
        <dbReference type="EMBL" id="KIZ41892.1"/>
    </source>
</evidence>
<dbReference type="EMBL" id="JXXE01000279">
    <property type="protein sequence ID" value="KIZ41892.1"/>
    <property type="molecule type" value="Genomic_DNA"/>
</dbReference>
<dbReference type="OrthoDB" id="9793083at2"/>
<dbReference type="AlphaFoldDB" id="A0A0D7ER12"/>
<dbReference type="PRINTS" id="PR00111">
    <property type="entry name" value="ABHYDROLASE"/>
</dbReference>
<name>A0A0D7ER12_RHOPL</name>
<dbReference type="Proteomes" id="UP000032515">
    <property type="component" value="Unassembled WGS sequence"/>
</dbReference>
<proteinExistence type="predicted"/>
<dbReference type="Pfam" id="PF00561">
    <property type="entry name" value="Abhydrolase_1"/>
    <property type="match status" value="1"/>
</dbReference>
<dbReference type="PANTHER" id="PTHR43433">
    <property type="entry name" value="HYDROLASE, ALPHA/BETA FOLD FAMILY PROTEIN"/>
    <property type="match status" value="1"/>
</dbReference>
<evidence type="ECO:0000313" key="3">
    <source>
        <dbReference type="Proteomes" id="UP000032515"/>
    </source>
</evidence>
<protein>
    <recommendedName>
        <fullName evidence="1">AB hydrolase-1 domain-containing protein</fullName>
    </recommendedName>
</protein>
<organism evidence="2 3">
    <name type="scientific">Rhodopseudomonas palustris</name>
    <dbReference type="NCBI Taxonomy" id="1076"/>
    <lineage>
        <taxon>Bacteria</taxon>
        <taxon>Pseudomonadati</taxon>
        <taxon>Pseudomonadota</taxon>
        <taxon>Alphaproteobacteria</taxon>
        <taxon>Hyphomicrobiales</taxon>
        <taxon>Nitrobacteraceae</taxon>
        <taxon>Rhodopseudomonas</taxon>
    </lineage>
</organism>
<dbReference type="RefSeq" id="WP_044411799.1">
    <property type="nucleotide sequence ID" value="NZ_JXXE01000279.1"/>
</dbReference>
<dbReference type="SUPFAM" id="SSF53474">
    <property type="entry name" value="alpha/beta-Hydrolases"/>
    <property type="match status" value="1"/>
</dbReference>
<comment type="caution">
    <text evidence="2">The sequence shown here is derived from an EMBL/GenBank/DDBJ whole genome shotgun (WGS) entry which is preliminary data.</text>
</comment>
<dbReference type="InterPro" id="IPR050471">
    <property type="entry name" value="AB_hydrolase"/>
</dbReference>
<reference evidence="2 3" key="1">
    <citation type="submission" date="2014-11" db="EMBL/GenBank/DDBJ databases">
        <title>Genomics and ecophysiology of heterotrophic nitrogen fixing bacteria isolated from estuarine surface water.</title>
        <authorList>
            <person name="Bentzon-Tilia M."/>
            <person name="Severin I."/>
            <person name="Hansen L.H."/>
            <person name="Riemann L."/>
        </authorList>
    </citation>
    <scope>NUCLEOTIDE SEQUENCE [LARGE SCALE GENOMIC DNA]</scope>
    <source>
        <strain evidence="2 3">BAL398</strain>
    </source>
</reference>
<dbReference type="PATRIC" id="fig|1076.23.peg.2915"/>
<sequence length="271" mass="29357">MPLAQFDDVAIHYEIAGAGEPVLLVAGLGGVASYWAPNVDALAKSYQLVLHDHRGTGRSTRAEMPYSVELLADDLLRLMDALKLEKAHLVGHSTGGAIGIVLGAKAPERIASLVLYATWAELDAQMEQCLSLRRRILGAMGEAEYHRATPLFLYPPYYVRDHKADLEREVAAAVAATPSRRIIEARAAGIMAFDGTQYLAQIRCPTTVLVAEDDILTPPYSSELIAARVNGAKLVKVPRGGHAYSRVEPVAFNEFILRFLAAHPIGANPHA</sequence>
<gene>
    <name evidence="2" type="ORF">OO17_13970</name>
</gene>
<evidence type="ECO:0000259" key="1">
    <source>
        <dbReference type="Pfam" id="PF00561"/>
    </source>
</evidence>
<dbReference type="InterPro" id="IPR000073">
    <property type="entry name" value="AB_hydrolase_1"/>
</dbReference>
<dbReference type="Gene3D" id="3.40.50.1820">
    <property type="entry name" value="alpha/beta hydrolase"/>
    <property type="match status" value="1"/>
</dbReference>
<accession>A0A0D7ER12</accession>